<dbReference type="EMBL" id="BART01014321">
    <property type="protein sequence ID" value="GAG87378.1"/>
    <property type="molecule type" value="Genomic_DNA"/>
</dbReference>
<gene>
    <name evidence="2" type="ORF">S01H4_28660</name>
</gene>
<organism evidence="2">
    <name type="scientific">marine sediment metagenome</name>
    <dbReference type="NCBI Taxonomy" id="412755"/>
    <lineage>
        <taxon>unclassified sequences</taxon>
        <taxon>metagenomes</taxon>
        <taxon>ecological metagenomes</taxon>
    </lineage>
</organism>
<accession>X1BT67</accession>
<keyword evidence="1" id="KW-0812">Transmembrane</keyword>
<feature type="transmembrane region" description="Helical" evidence="1">
    <location>
        <begin position="78"/>
        <end position="97"/>
    </location>
</feature>
<keyword evidence="1" id="KW-0472">Membrane</keyword>
<dbReference type="AlphaFoldDB" id="X1BT67"/>
<feature type="transmembrane region" description="Helical" evidence="1">
    <location>
        <begin position="103"/>
        <end position="127"/>
    </location>
</feature>
<keyword evidence="1" id="KW-1133">Transmembrane helix</keyword>
<feature type="non-terminal residue" evidence="2">
    <location>
        <position position="166"/>
    </location>
</feature>
<comment type="caution">
    <text evidence="2">The sequence shown here is derived from an EMBL/GenBank/DDBJ whole genome shotgun (WGS) entry which is preliminary data.</text>
</comment>
<reference evidence="2" key="1">
    <citation type="journal article" date="2014" name="Front. Microbiol.">
        <title>High frequency of phylogenetically diverse reductive dehalogenase-homologous genes in deep subseafloor sedimentary metagenomes.</title>
        <authorList>
            <person name="Kawai M."/>
            <person name="Futagami T."/>
            <person name="Toyoda A."/>
            <person name="Takaki Y."/>
            <person name="Nishi S."/>
            <person name="Hori S."/>
            <person name="Arai W."/>
            <person name="Tsubouchi T."/>
            <person name="Morono Y."/>
            <person name="Uchiyama I."/>
            <person name="Ito T."/>
            <person name="Fujiyama A."/>
            <person name="Inagaki F."/>
            <person name="Takami H."/>
        </authorList>
    </citation>
    <scope>NUCLEOTIDE SEQUENCE</scope>
    <source>
        <strain evidence="2">Expedition CK06-06</strain>
    </source>
</reference>
<feature type="non-terminal residue" evidence="2">
    <location>
        <position position="1"/>
    </location>
</feature>
<name>X1BT67_9ZZZZ</name>
<proteinExistence type="predicted"/>
<sequence length="166" mass="17976">KLSASEISSRDSILDSRLFDIPQESKTAGAQGSVSDKALDDLQKLPEGVGISKVESEPVPERKLPWLIDIFLYPTNKAGLTSIGIIIVLPLLINIVAGLLGPFGFFISIPGFFFIKIPIVLYLFWYLAECVRDSALGGIQAPETLGNAPGLGDMFWHTLKIIGCCV</sequence>
<evidence type="ECO:0000256" key="1">
    <source>
        <dbReference type="SAM" id="Phobius"/>
    </source>
</evidence>
<protein>
    <submittedName>
        <fullName evidence="2">Uncharacterized protein</fullName>
    </submittedName>
</protein>
<evidence type="ECO:0000313" key="2">
    <source>
        <dbReference type="EMBL" id="GAG87378.1"/>
    </source>
</evidence>